<evidence type="ECO:0000259" key="1">
    <source>
        <dbReference type="Pfam" id="PF14244"/>
    </source>
</evidence>
<evidence type="ECO:0000313" key="3">
    <source>
        <dbReference type="Proteomes" id="UP001311915"/>
    </source>
</evidence>
<gene>
    <name evidence="2" type="ORF">R3W88_011496</name>
</gene>
<sequence length="116" mass="13387">MSESSKNTNTILEPIAIFLGVKLNDKNYSLWSQVVEMFIASRGKMGYLLETIKEPLASDATYEKWSMDNSIVKSWLLFVRLPTTKNIWDTVSEIYHEGADRLVIYDLSCQAMRMKQ</sequence>
<dbReference type="PANTHER" id="PTHR37610:SF38">
    <property type="entry name" value="RETROTRANSPOSON COPIA-LIKE N-TERMINAL DOMAIN-CONTAINING PROTEIN"/>
    <property type="match status" value="1"/>
</dbReference>
<feature type="domain" description="Retrotransposon Copia-like N-terminal" evidence="1">
    <location>
        <begin position="18"/>
        <end position="55"/>
    </location>
</feature>
<proteinExistence type="predicted"/>
<dbReference type="InterPro" id="IPR029472">
    <property type="entry name" value="Copia-like_N"/>
</dbReference>
<reference evidence="2 3" key="1">
    <citation type="submission" date="2023-10" db="EMBL/GenBank/DDBJ databases">
        <title>Genome-Wide Identification Analysis in wild type Solanum Pinnatisectum Reveals Some Genes Defensing Phytophthora Infestans.</title>
        <authorList>
            <person name="Sun C."/>
        </authorList>
    </citation>
    <scope>NUCLEOTIDE SEQUENCE [LARGE SCALE GENOMIC DNA]</scope>
    <source>
        <strain evidence="2">LQN</strain>
        <tissue evidence="2">Leaf</tissue>
    </source>
</reference>
<dbReference type="EMBL" id="JAWPEI010000007">
    <property type="protein sequence ID" value="KAK4721263.1"/>
    <property type="molecule type" value="Genomic_DNA"/>
</dbReference>
<keyword evidence="3" id="KW-1185">Reference proteome</keyword>
<dbReference type="Pfam" id="PF14244">
    <property type="entry name" value="Retrotran_gag_3"/>
    <property type="match status" value="1"/>
</dbReference>
<evidence type="ECO:0000313" key="2">
    <source>
        <dbReference type="EMBL" id="KAK4721263.1"/>
    </source>
</evidence>
<dbReference type="PANTHER" id="PTHR37610">
    <property type="entry name" value="CCHC-TYPE DOMAIN-CONTAINING PROTEIN"/>
    <property type="match status" value="1"/>
</dbReference>
<dbReference type="AlphaFoldDB" id="A0AAV9L6Y4"/>
<accession>A0AAV9L6Y4</accession>
<name>A0AAV9L6Y4_9SOLN</name>
<comment type="caution">
    <text evidence="2">The sequence shown here is derived from an EMBL/GenBank/DDBJ whole genome shotgun (WGS) entry which is preliminary data.</text>
</comment>
<dbReference type="Proteomes" id="UP001311915">
    <property type="component" value="Unassembled WGS sequence"/>
</dbReference>
<protein>
    <recommendedName>
        <fullName evidence="1">Retrotransposon Copia-like N-terminal domain-containing protein</fullName>
    </recommendedName>
</protein>
<organism evidence="2 3">
    <name type="scientific">Solanum pinnatisectum</name>
    <name type="common">tansyleaf nightshade</name>
    <dbReference type="NCBI Taxonomy" id="50273"/>
    <lineage>
        <taxon>Eukaryota</taxon>
        <taxon>Viridiplantae</taxon>
        <taxon>Streptophyta</taxon>
        <taxon>Embryophyta</taxon>
        <taxon>Tracheophyta</taxon>
        <taxon>Spermatophyta</taxon>
        <taxon>Magnoliopsida</taxon>
        <taxon>eudicotyledons</taxon>
        <taxon>Gunneridae</taxon>
        <taxon>Pentapetalae</taxon>
        <taxon>asterids</taxon>
        <taxon>lamiids</taxon>
        <taxon>Solanales</taxon>
        <taxon>Solanaceae</taxon>
        <taxon>Solanoideae</taxon>
        <taxon>Solaneae</taxon>
        <taxon>Solanum</taxon>
    </lineage>
</organism>